<keyword evidence="7" id="KW-0282">Flagellum</keyword>
<keyword evidence="8" id="KW-1185">Reference proteome</keyword>
<evidence type="ECO:0000256" key="3">
    <source>
        <dbReference type="ARBA" id="ARBA00023143"/>
    </source>
</evidence>
<dbReference type="EMBL" id="JBHLXP010000005">
    <property type="protein sequence ID" value="MFC0050175.1"/>
    <property type="molecule type" value="Genomic_DNA"/>
</dbReference>
<evidence type="ECO:0000256" key="1">
    <source>
        <dbReference type="ARBA" id="ARBA00005709"/>
    </source>
</evidence>
<keyword evidence="3 4" id="KW-0975">Bacterial flagellum</keyword>
<feature type="domain" description="Flagellin C-terminal" evidence="6">
    <location>
        <begin position="181"/>
        <end position="265"/>
    </location>
</feature>
<dbReference type="InterPro" id="IPR001492">
    <property type="entry name" value="Flagellin"/>
</dbReference>
<sequence length="266" mass="27862">MNINGQTSVIDLLSDRLQRSNDDKLKQLASAKRINSAADDAAGLQIANRLSAQNSGTRQTEQNLYDGLSMANLADQSLQGVTDGLNEIGRLATQAGSGILSADDKAALQKQVDAISAGIKDQIANTEFAGTKLFASNGSIALGGEKSQFSLPTTDLAKQLEDGGVFAIDLQSADGVANALDVVKSSSQQIDNQRTEIGATSNAMTASARNLANQNVNEQAAISRIADLDYAKASTERVQGQIREQASIAVAAQGRIQSEQALQLLS</sequence>
<dbReference type="Gene3D" id="1.20.1330.10">
    <property type="entry name" value="f41 fragment of flagellin, N-terminal domain"/>
    <property type="match status" value="1"/>
</dbReference>
<comment type="subcellular location">
    <subcellularLocation>
        <location evidence="4">Secreted</location>
    </subcellularLocation>
    <subcellularLocation>
        <location evidence="4">Bacterial flagellum</location>
    </subcellularLocation>
</comment>
<keyword evidence="7" id="KW-0966">Cell projection</keyword>
<dbReference type="RefSeq" id="WP_377247462.1">
    <property type="nucleotide sequence ID" value="NZ_JBHLXP010000005.1"/>
</dbReference>
<organism evidence="7 8">
    <name type="scientific">Rheinheimera tilapiae</name>
    <dbReference type="NCBI Taxonomy" id="875043"/>
    <lineage>
        <taxon>Bacteria</taxon>
        <taxon>Pseudomonadati</taxon>
        <taxon>Pseudomonadota</taxon>
        <taxon>Gammaproteobacteria</taxon>
        <taxon>Chromatiales</taxon>
        <taxon>Chromatiaceae</taxon>
        <taxon>Rheinheimera</taxon>
    </lineage>
</organism>
<dbReference type="PANTHER" id="PTHR42792">
    <property type="entry name" value="FLAGELLIN"/>
    <property type="match status" value="1"/>
</dbReference>
<evidence type="ECO:0000313" key="7">
    <source>
        <dbReference type="EMBL" id="MFC0050175.1"/>
    </source>
</evidence>
<protein>
    <recommendedName>
        <fullName evidence="4">Flagellin</fullName>
    </recommendedName>
</protein>
<evidence type="ECO:0000256" key="2">
    <source>
        <dbReference type="ARBA" id="ARBA00022525"/>
    </source>
</evidence>
<dbReference type="Pfam" id="PF00669">
    <property type="entry name" value="Flagellin_N"/>
    <property type="match status" value="1"/>
</dbReference>
<dbReference type="Pfam" id="PF00700">
    <property type="entry name" value="Flagellin_C"/>
    <property type="match status" value="1"/>
</dbReference>
<reference evidence="7 8" key="1">
    <citation type="submission" date="2024-09" db="EMBL/GenBank/DDBJ databases">
        <authorList>
            <person name="Sun Q."/>
            <person name="Mori K."/>
        </authorList>
    </citation>
    <scope>NUCLEOTIDE SEQUENCE [LARGE SCALE GENOMIC DNA]</scope>
    <source>
        <strain evidence="7 8">KCTC 23315</strain>
    </source>
</reference>
<dbReference type="SUPFAM" id="SSF64518">
    <property type="entry name" value="Phase 1 flagellin"/>
    <property type="match status" value="1"/>
</dbReference>
<dbReference type="PANTHER" id="PTHR42792:SF2">
    <property type="entry name" value="FLAGELLIN"/>
    <property type="match status" value="1"/>
</dbReference>
<accession>A0ABV6BH45</accession>
<dbReference type="PRINTS" id="PR00207">
    <property type="entry name" value="FLAGELLIN"/>
</dbReference>
<dbReference type="Proteomes" id="UP001589813">
    <property type="component" value="Unassembled WGS sequence"/>
</dbReference>
<name>A0ABV6BH45_9GAMM</name>
<proteinExistence type="inferred from homology"/>
<feature type="domain" description="Flagellin N-terminal" evidence="5">
    <location>
        <begin position="17"/>
        <end position="137"/>
    </location>
</feature>
<comment type="caution">
    <text evidence="7">The sequence shown here is derived from an EMBL/GenBank/DDBJ whole genome shotgun (WGS) entry which is preliminary data.</text>
</comment>
<dbReference type="InterPro" id="IPR046358">
    <property type="entry name" value="Flagellin_C"/>
</dbReference>
<evidence type="ECO:0000259" key="5">
    <source>
        <dbReference type="Pfam" id="PF00669"/>
    </source>
</evidence>
<keyword evidence="2 4" id="KW-0964">Secreted</keyword>
<comment type="similarity">
    <text evidence="1 4">Belongs to the bacterial flagellin family.</text>
</comment>
<evidence type="ECO:0000256" key="4">
    <source>
        <dbReference type="RuleBase" id="RU362073"/>
    </source>
</evidence>
<evidence type="ECO:0000259" key="6">
    <source>
        <dbReference type="Pfam" id="PF00700"/>
    </source>
</evidence>
<dbReference type="InterPro" id="IPR001029">
    <property type="entry name" value="Flagellin_N"/>
</dbReference>
<evidence type="ECO:0000313" key="8">
    <source>
        <dbReference type="Proteomes" id="UP001589813"/>
    </source>
</evidence>
<comment type="function">
    <text evidence="4">Flagellin is the subunit protein which polymerizes to form the filaments of bacterial flagella.</text>
</comment>
<gene>
    <name evidence="7" type="ORF">ACFFJP_17880</name>
</gene>
<keyword evidence="7" id="KW-0969">Cilium</keyword>